<accession>A0A1T4KKP1</accession>
<dbReference type="Gene3D" id="2.40.100.10">
    <property type="entry name" value="Cyclophilin-like"/>
    <property type="match status" value="1"/>
</dbReference>
<dbReference type="PANTHER" id="PTHR34698:SF2">
    <property type="entry name" value="5-OXOPROLINASE SUBUNIT B"/>
    <property type="match status" value="1"/>
</dbReference>
<protein>
    <submittedName>
        <fullName evidence="5">Sensor histidine kinase inhibitor, KipI family</fullName>
    </submittedName>
</protein>
<keyword evidence="2" id="KW-0378">Hydrolase</keyword>
<evidence type="ECO:0000313" key="5">
    <source>
        <dbReference type="EMBL" id="SJZ42966.1"/>
    </source>
</evidence>
<evidence type="ECO:0000256" key="2">
    <source>
        <dbReference type="ARBA" id="ARBA00022801"/>
    </source>
</evidence>
<name>A0A1T4KKP1_VIBCI</name>
<dbReference type="InterPro" id="IPR010016">
    <property type="entry name" value="PxpB"/>
</dbReference>
<evidence type="ECO:0000259" key="4">
    <source>
        <dbReference type="SMART" id="SM00796"/>
    </source>
</evidence>
<evidence type="ECO:0000256" key="3">
    <source>
        <dbReference type="ARBA" id="ARBA00022840"/>
    </source>
</evidence>
<sequence>MNYTLQPISETSLLVTFESPSHPNLSIYIGQIAAYIQAELGEFVMNITPAYTTILIDYLPYRIAPQDFEQRLRYGLAHSGDLSPVQVKNIALPVYYHSEVGPDLALYQQQGFSLTEVITLHTQHVYTVSAIGFAPGFAFMTDVHPKLQRPRRETPRLFVPQGSVAIAEQQTAVYPNHSPGGWNIIGNCPIALFNPTQDPMLPWTIGSKVSFYSIDRKEFLALGGVIQPQVFQRDDNE</sequence>
<dbReference type="SMART" id="SM00796">
    <property type="entry name" value="AHS1"/>
    <property type="match status" value="1"/>
</dbReference>
<dbReference type="PANTHER" id="PTHR34698">
    <property type="entry name" value="5-OXOPROLINASE SUBUNIT B"/>
    <property type="match status" value="1"/>
</dbReference>
<dbReference type="SUPFAM" id="SSF160467">
    <property type="entry name" value="PH0987 N-terminal domain-like"/>
    <property type="match status" value="1"/>
</dbReference>
<keyword evidence="3" id="KW-0067">ATP-binding</keyword>
<dbReference type="STRING" id="1123491.SAMN02745782_00259"/>
<evidence type="ECO:0000313" key="6">
    <source>
        <dbReference type="Proteomes" id="UP000190834"/>
    </source>
</evidence>
<dbReference type="SUPFAM" id="SSF50891">
    <property type="entry name" value="Cyclophilin-like"/>
    <property type="match status" value="1"/>
</dbReference>
<dbReference type="Gene3D" id="3.30.1360.40">
    <property type="match status" value="1"/>
</dbReference>
<dbReference type="Proteomes" id="UP000190834">
    <property type="component" value="Unassembled WGS sequence"/>
</dbReference>
<organism evidence="5 6">
    <name type="scientific">Vibrio cincinnatiensis DSM 19608</name>
    <dbReference type="NCBI Taxonomy" id="1123491"/>
    <lineage>
        <taxon>Bacteria</taxon>
        <taxon>Pseudomonadati</taxon>
        <taxon>Pseudomonadota</taxon>
        <taxon>Gammaproteobacteria</taxon>
        <taxon>Vibrionales</taxon>
        <taxon>Vibrionaceae</taxon>
        <taxon>Vibrio</taxon>
    </lineage>
</organism>
<dbReference type="AlphaFoldDB" id="A0A1T4KKP1"/>
<reference evidence="6" key="1">
    <citation type="submission" date="2017-02" db="EMBL/GenBank/DDBJ databases">
        <authorList>
            <person name="Varghese N."/>
            <person name="Submissions S."/>
        </authorList>
    </citation>
    <scope>NUCLEOTIDE SEQUENCE [LARGE SCALE GENOMIC DNA]</scope>
    <source>
        <strain evidence="6">DSM 19608</strain>
    </source>
</reference>
<dbReference type="GO" id="GO:0016787">
    <property type="term" value="F:hydrolase activity"/>
    <property type="evidence" value="ECO:0007669"/>
    <property type="project" value="UniProtKB-KW"/>
</dbReference>
<dbReference type="GO" id="GO:0005524">
    <property type="term" value="F:ATP binding"/>
    <property type="evidence" value="ECO:0007669"/>
    <property type="project" value="UniProtKB-KW"/>
</dbReference>
<dbReference type="InterPro" id="IPR029000">
    <property type="entry name" value="Cyclophilin-like_dom_sf"/>
</dbReference>
<dbReference type="InterPro" id="IPR003833">
    <property type="entry name" value="CT_C_D"/>
</dbReference>
<dbReference type="Pfam" id="PF02682">
    <property type="entry name" value="CT_C_D"/>
    <property type="match status" value="1"/>
</dbReference>
<gene>
    <name evidence="5" type="ORF">SAMN02745782_00259</name>
</gene>
<dbReference type="EMBL" id="FUXB01000001">
    <property type="protein sequence ID" value="SJZ42966.1"/>
    <property type="molecule type" value="Genomic_DNA"/>
</dbReference>
<feature type="domain" description="Carboxyltransferase" evidence="4">
    <location>
        <begin position="3"/>
        <end position="203"/>
    </location>
</feature>
<evidence type="ECO:0000256" key="1">
    <source>
        <dbReference type="ARBA" id="ARBA00022741"/>
    </source>
</evidence>
<proteinExistence type="predicted"/>
<keyword evidence="6" id="KW-1185">Reference proteome</keyword>
<keyword evidence="1" id="KW-0547">Nucleotide-binding</keyword>